<keyword evidence="7" id="KW-0472">Membrane</keyword>
<feature type="non-terminal residue" evidence="11">
    <location>
        <position position="1"/>
    </location>
</feature>
<sequence>ITYALQHLFPQDGRAVFEIDKNSGEIRLRGHLDFEDVGVYRLQVDASDQGNPPLSGHCKVFVQVLDVND</sequence>
<dbReference type="GO" id="GO:0007156">
    <property type="term" value="P:homophilic cell adhesion via plasma membrane adhesion molecules"/>
    <property type="evidence" value="ECO:0007669"/>
    <property type="project" value="InterPro"/>
</dbReference>
<dbReference type="PANTHER" id="PTHR24028:SF133">
    <property type="entry name" value="PROTOCADHERIN ALPHA-4"/>
    <property type="match status" value="1"/>
</dbReference>
<dbReference type="PROSITE" id="PS50268">
    <property type="entry name" value="CADHERIN_2"/>
    <property type="match status" value="1"/>
</dbReference>
<dbReference type="InterPro" id="IPR050174">
    <property type="entry name" value="Protocadherin/Cadherin-CA"/>
</dbReference>
<dbReference type="SMART" id="SM00112">
    <property type="entry name" value="CA"/>
    <property type="match status" value="1"/>
</dbReference>
<keyword evidence="2" id="KW-0812">Transmembrane</keyword>
<dbReference type="EMBL" id="VXBH01007313">
    <property type="protein sequence ID" value="NXN58502.1"/>
    <property type="molecule type" value="Genomic_DNA"/>
</dbReference>
<evidence type="ECO:0000256" key="9">
    <source>
        <dbReference type="PROSITE-ProRule" id="PRU00043"/>
    </source>
</evidence>
<comment type="caution">
    <text evidence="11">The sequence shown here is derived from an EMBL/GenBank/DDBJ whole genome shotgun (WGS) entry which is preliminary data.</text>
</comment>
<keyword evidence="8" id="KW-0325">Glycoprotein</keyword>
<evidence type="ECO:0000256" key="4">
    <source>
        <dbReference type="ARBA" id="ARBA00022837"/>
    </source>
</evidence>
<dbReference type="GO" id="GO:0005886">
    <property type="term" value="C:plasma membrane"/>
    <property type="evidence" value="ECO:0007669"/>
    <property type="project" value="TreeGrafter"/>
</dbReference>
<evidence type="ECO:0000256" key="2">
    <source>
        <dbReference type="ARBA" id="ARBA00022692"/>
    </source>
</evidence>
<dbReference type="Gene3D" id="2.60.40.60">
    <property type="entry name" value="Cadherins"/>
    <property type="match status" value="1"/>
</dbReference>
<gene>
    <name evidence="11" type="primary">Pcdha11_1</name>
    <name evidence="11" type="ORF">RYNNIG_R15722</name>
</gene>
<dbReference type="SUPFAM" id="SSF49313">
    <property type="entry name" value="Cadherin-like"/>
    <property type="match status" value="1"/>
</dbReference>
<feature type="domain" description="Cadherin" evidence="10">
    <location>
        <begin position="1"/>
        <end position="69"/>
    </location>
</feature>
<dbReference type="PRINTS" id="PR00205">
    <property type="entry name" value="CADHERIN"/>
</dbReference>
<dbReference type="InterPro" id="IPR002126">
    <property type="entry name" value="Cadherin-like_dom"/>
</dbReference>
<dbReference type="CDD" id="cd11304">
    <property type="entry name" value="Cadherin_repeat"/>
    <property type="match status" value="1"/>
</dbReference>
<evidence type="ECO:0000256" key="3">
    <source>
        <dbReference type="ARBA" id="ARBA00022737"/>
    </source>
</evidence>
<evidence type="ECO:0000259" key="10">
    <source>
        <dbReference type="PROSITE" id="PS50268"/>
    </source>
</evidence>
<dbReference type="InterPro" id="IPR015919">
    <property type="entry name" value="Cadherin-like_sf"/>
</dbReference>
<dbReference type="Proteomes" id="UP000525416">
    <property type="component" value="Unassembled WGS sequence"/>
</dbReference>
<keyword evidence="4 9" id="KW-0106">Calcium</keyword>
<dbReference type="Pfam" id="PF00028">
    <property type="entry name" value="Cadherin"/>
    <property type="match status" value="1"/>
</dbReference>
<protein>
    <submittedName>
        <fullName evidence="11">PCDAB protein</fullName>
    </submittedName>
</protein>
<dbReference type="AlphaFoldDB" id="A0A7L1K5W5"/>
<name>A0A7L1K5W5_RYNNI</name>
<keyword evidence="6" id="KW-1133">Transmembrane helix</keyword>
<organism evidence="11 12">
    <name type="scientific">Rynchops niger</name>
    <name type="common">Black skimmer</name>
    <dbReference type="NCBI Taxonomy" id="227184"/>
    <lineage>
        <taxon>Eukaryota</taxon>
        <taxon>Metazoa</taxon>
        <taxon>Chordata</taxon>
        <taxon>Craniata</taxon>
        <taxon>Vertebrata</taxon>
        <taxon>Euteleostomi</taxon>
        <taxon>Archelosauria</taxon>
        <taxon>Archosauria</taxon>
        <taxon>Dinosauria</taxon>
        <taxon>Saurischia</taxon>
        <taxon>Theropoda</taxon>
        <taxon>Coelurosauria</taxon>
        <taxon>Aves</taxon>
        <taxon>Neognathae</taxon>
        <taxon>Neoaves</taxon>
        <taxon>Charadriiformes</taxon>
        <taxon>Laridae</taxon>
        <taxon>Rynchops</taxon>
    </lineage>
</organism>
<reference evidence="11 12" key="1">
    <citation type="submission" date="2019-09" db="EMBL/GenBank/DDBJ databases">
        <title>Bird 10,000 Genomes (B10K) Project - Family phase.</title>
        <authorList>
            <person name="Zhang G."/>
        </authorList>
    </citation>
    <scope>NUCLEOTIDE SEQUENCE [LARGE SCALE GENOMIC DNA]</scope>
    <source>
        <strain evidence="11">B10K-DU-002-16</strain>
        <tissue evidence="11">Muscle</tissue>
    </source>
</reference>
<evidence type="ECO:0000256" key="7">
    <source>
        <dbReference type="ARBA" id="ARBA00023136"/>
    </source>
</evidence>
<evidence type="ECO:0000313" key="12">
    <source>
        <dbReference type="Proteomes" id="UP000525416"/>
    </source>
</evidence>
<evidence type="ECO:0000256" key="5">
    <source>
        <dbReference type="ARBA" id="ARBA00022889"/>
    </source>
</evidence>
<dbReference type="FunFam" id="2.60.40.60:FF:000002">
    <property type="entry name" value="Protocadherin alpha 2"/>
    <property type="match status" value="1"/>
</dbReference>
<proteinExistence type="predicted"/>
<dbReference type="GO" id="GO:0005509">
    <property type="term" value="F:calcium ion binding"/>
    <property type="evidence" value="ECO:0007669"/>
    <property type="project" value="UniProtKB-UniRule"/>
</dbReference>
<evidence type="ECO:0000313" key="11">
    <source>
        <dbReference type="EMBL" id="NXN58502.1"/>
    </source>
</evidence>
<evidence type="ECO:0000256" key="6">
    <source>
        <dbReference type="ARBA" id="ARBA00022989"/>
    </source>
</evidence>
<keyword evidence="5" id="KW-0130">Cell adhesion</keyword>
<dbReference type="OrthoDB" id="9990384at2759"/>
<keyword evidence="12" id="KW-1185">Reference proteome</keyword>
<evidence type="ECO:0000256" key="1">
    <source>
        <dbReference type="ARBA" id="ARBA00004167"/>
    </source>
</evidence>
<feature type="non-terminal residue" evidence="11">
    <location>
        <position position="69"/>
    </location>
</feature>
<dbReference type="PANTHER" id="PTHR24028">
    <property type="entry name" value="CADHERIN-87A"/>
    <property type="match status" value="1"/>
</dbReference>
<comment type="subcellular location">
    <subcellularLocation>
        <location evidence="1">Membrane</location>
        <topology evidence="1">Single-pass membrane protein</topology>
    </subcellularLocation>
</comment>
<accession>A0A7L1K5W5</accession>
<keyword evidence="3" id="KW-0677">Repeat</keyword>
<evidence type="ECO:0000256" key="8">
    <source>
        <dbReference type="ARBA" id="ARBA00023180"/>
    </source>
</evidence>